<feature type="transmembrane region" description="Helical" evidence="1">
    <location>
        <begin position="12"/>
        <end position="29"/>
    </location>
</feature>
<feature type="transmembrane region" description="Helical" evidence="1">
    <location>
        <begin position="73"/>
        <end position="99"/>
    </location>
</feature>
<protein>
    <submittedName>
        <fullName evidence="2">Uncharacterized protein</fullName>
    </submittedName>
</protein>
<dbReference type="KEGG" id="mob:NCTC10112_00548"/>
<keyword evidence="1" id="KW-1133">Transmembrane helix</keyword>
<evidence type="ECO:0000313" key="2">
    <source>
        <dbReference type="EMBL" id="VEU55952.1"/>
    </source>
</evidence>
<evidence type="ECO:0000313" key="3">
    <source>
        <dbReference type="Proteomes" id="UP000290482"/>
    </source>
</evidence>
<gene>
    <name evidence="2" type="ORF">NCTC10112_00548</name>
</gene>
<dbReference type="RefSeq" id="WP_022935727.1">
    <property type="nucleotide sequence ID" value="NZ_LR214940.1"/>
</dbReference>
<sequence>MKEHTINKRFWILIITTNSFVALILLSLVFNNYELIAGFLAGFFSLMIYLLINNQLFKKMFNKQNSAIKRKATYTVLLFLLISLMMFLIISLFFLINYFCKKHINENKNLFLWPINFITFSFPFLVFIVALAIDASLNKKKELRKE</sequence>
<organism evidence="2 3">
    <name type="scientific">Metamycoplasma orale</name>
    <name type="common">Mycoplasma orale</name>
    <dbReference type="NCBI Taxonomy" id="2121"/>
    <lineage>
        <taxon>Bacteria</taxon>
        <taxon>Bacillati</taxon>
        <taxon>Mycoplasmatota</taxon>
        <taxon>Mycoplasmoidales</taxon>
        <taxon>Metamycoplasmataceae</taxon>
        <taxon>Metamycoplasma</taxon>
    </lineage>
</organism>
<feature type="transmembrane region" description="Helical" evidence="1">
    <location>
        <begin position="35"/>
        <end position="52"/>
    </location>
</feature>
<feature type="transmembrane region" description="Helical" evidence="1">
    <location>
        <begin position="111"/>
        <end position="137"/>
    </location>
</feature>
<reference evidence="2 3" key="1">
    <citation type="submission" date="2019-01" db="EMBL/GenBank/DDBJ databases">
        <authorList>
            <consortium name="Pathogen Informatics"/>
        </authorList>
    </citation>
    <scope>NUCLEOTIDE SEQUENCE [LARGE SCALE GENOMIC DNA]</scope>
    <source>
        <strain evidence="2 3">NCTC10112</strain>
    </source>
</reference>
<name>A0A448ZXI0_METOS</name>
<evidence type="ECO:0000256" key="1">
    <source>
        <dbReference type="SAM" id="Phobius"/>
    </source>
</evidence>
<keyword evidence="1" id="KW-0472">Membrane</keyword>
<proteinExistence type="predicted"/>
<dbReference type="Proteomes" id="UP000290482">
    <property type="component" value="Chromosome"/>
</dbReference>
<keyword evidence="3" id="KW-1185">Reference proteome</keyword>
<dbReference type="EMBL" id="LR214940">
    <property type="protein sequence ID" value="VEU55952.1"/>
    <property type="molecule type" value="Genomic_DNA"/>
</dbReference>
<accession>A0A448ZXI0</accession>
<dbReference type="AlphaFoldDB" id="A0A448ZXI0"/>
<keyword evidence="1" id="KW-0812">Transmembrane</keyword>